<dbReference type="GO" id="GO:0005829">
    <property type="term" value="C:cytosol"/>
    <property type="evidence" value="ECO:0007669"/>
    <property type="project" value="TreeGrafter"/>
</dbReference>
<dbReference type="KEGG" id="ske:Sked_21000"/>
<organism evidence="2 3">
    <name type="scientific">Sanguibacter keddieii (strain ATCC 51767 / DSM 10542 / NCFB 3025 / ST-74)</name>
    <dbReference type="NCBI Taxonomy" id="446469"/>
    <lineage>
        <taxon>Bacteria</taxon>
        <taxon>Bacillati</taxon>
        <taxon>Actinomycetota</taxon>
        <taxon>Actinomycetes</taxon>
        <taxon>Micrococcales</taxon>
        <taxon>Sanguibacteraceae</taxon>
        <taxon>Sanguibacter</taxon>
    </lineage>
</organism>
<dbReference type="InterPro" id="IPR023210">
    <property type="entry name" value="NADP_OxRdtase_dom"/>
</dbReference>
<dbReference type="InterPro" id="IPR036812">
    <property type="entry name" value="NAD(P)_OxRdtase_dom_sf"/>
</dbReference>
<evidence type="ECO:0000259" key="1">
    <source>
        <dbReference type="Pfam" id="PF00248"/>
    </source>
</evidence>
<dbReference type="PANTHER" id="PTHR43364">
    <property type="entry name" value="NADH-SPECIFIC METHYLGLYOXAL REDUCTASE-RELATED"/>
    <property type="match status" value="1"/>
</dbReference>
<feature type="domain" description="NADP-dependent oxidoreductase" evidence="1">
    <location>
        <begin position="15"/>
        <end position="311"/>
    </location>
</feature>
<dbReference type="PANTHER" id="PTHR43364:SF18">
    <property type="entry name" value="OXIDOREDUCTASE"/>
    <property type="match status" value="1"/>
</dbReference>
<gene>
    <name evidence="2" type="ordered locus">Sked_21000</name>
</gene>
<dbReference type="AlphaFoldDB" id="D1BHV2"/>
<reference evidence="2 3" key="1">
    <citation type="journal article" date="2009" name="Stand. Genomic Sci.">
        <title>Complete genome sequence of Sanguibacter keddieii type strain (ST-74).</title>
        <authorList>
            <person name="Ivanova N."/>
            <person name="Sikorski J."/>
            <person name="Sims D."/>
            <person name="Brettin T."/>
            <person name="Detter J.C."/>
            <person name="Han C."/>
            <person name="Lapidus A."/>
            <person name="Copeland A."/>
            <person name="Glavina Del Rio T."/>
            <person name="Nolan M."/>
            <person name="Chen F."/>
            <person name="Lucas S."/>
            <person name="Tice H."/>
            <person name="Cheng J.F."/>
            <person name="Bruce D."/>
            <person name="Goodwin L."/>
            <person name="Pitluck S."/>
            <person name="Pati A."/>
            <person name="Mavromatis K."/>
            <person name="Chen A."/>
            <person name="Palaniappan K."/>
            <person name="D'haeseleer P."/>
            <person name="Chain P."/>
            <person name="Bristow J."/>
            <person name="Eisen J.A."/>
            <person name="Markowitz V."/>
            <person name="Hugenholtz P."/>
            <person name="Goker M."/>
            <person name="Pukall R."/>
            <person name="Klenk H.P."/>
            <person name="Kyrpides N.C."/>
        </authorList>
    </citation>
    <scope>NUCLEOTIDE SEQUENCE [LARGE SCALE GENOMIC DNA]</scope>
    <source>
        <strain evidence="3">ATCC 51767 / DSM 10542 / NCFB 3025 / ST-74</strain>
    </source>
</reference>
<dbReference type="EMBL" id="CP001819">
    <property type="protein sequence ID" value="ACZ22022.1"/>
    <property type="molecule type" value="Genomic_DNA"/>
</dbReference>
<dbReference type="Pfam" id="PF00248">
    <property type="entry name" value="Aldo_ket_red"/>
    <property type="match status" value="1"/>
</dbReference>
<keyword evidence="3" id="KW-1185">Reference proteome</keyword>
<proteinExistence type="predicted"/>
<dbReference type="RefSeq" id="WP_012867091.1">
    <property type="nucleotide sequence ID" value="NC_013521.1"/>
</dbReference>
<dbReference type="HOGENOM" id="CLU_023205_2_0_11"/>
<dbReference type="OrthoDB" id="9768793at2"/>
<accession>D1BHV2</accession>
<dbReference type="SUPFAM" id="SSF51430">
    <property type="entry name" value="NAD(P)-linked oxidoreductase"/>
    <property type="match status" value="1"/>
</dbReference>
<dbReference type="Gene3D" id="3.20.20.100">
    <property type="entry name" value="NADP-dependent oxidoreductase domain"/>
    <property type="match status" value="1"/>
</dbReference>
<name>D1BHV2_SANKS</name>
<evidence type="ECO:0000313" key="3">
    <source>
        <dbReference type="Proteomes" id="UP000000322"/>
    </source>
</evidence>
<protein>
    <submittedName>
        <fullName evidence="2">Predicted oxidoreductase, aryl-alcohol dehydrogenase like protein</fullName>
    </submittedName>
</protein>
<dbReference type="Proteomes" id="UP000000322">
    <property type="component" value="Chromosome"/>
</dbReference>
<evidence type="ECO:0000313" key="2">
    <source>
        <dbReference type="EMBL" id="ACZ22022.1"/>
    </source>
</evidence>
<dbReference type="InterPro" id="IPR050523">
    <property type="entry name" value="AKR_Detox_Biosynth"/>
</dbReference>
<dbReference type="eggNOG" id="COG0667">
    <property type="taxonomic scope" value="Bacteria"/>
</dbReference>
<sequence>MEHRRLGRTGLHVSAIGLGTMTWGRETDAQDAAEQLRDFADAGGTLVDTAGSYADGASEEILGSLVGSVVHRDDLVLTTKGGLRRSPQGTVVDSSRRALLSDLDASLARLGTDHVDLFLVQAPDLGTPLDETVAALAHAVSSGRTRYVGLSNHSSWHIGYVAGRLAGSDGPGLAAVEVEHSLLAREVERSLVPASQALGVGVLGWSALGRGVLTGKYRGTVPPGSRGASAHLAGFVEPYLSGPASSVVDALCTAASGLGRSPLEVALAWLLERGYLSSAIVGARTPAQLREILGADGLELPSAVSRALDDVSAPQA</sequence>